<evidence type="ECO:0000313" key="4">
    <source>
        <dbReference type="Proteomes" id="UP001239085"/>
    </source>
</evidence>
<evidence type="ECO:0000259" key="2">
    <source>
        <dbReference type="Pfam" id="PF23451"/>
    </source>
</evidence>
<evidence type="ECO:0000313" key="3">
    <source>
        <dbReference type="EMBL" id="MDQ0643055.1"/>
    </source>
</evidence>
<dbReference type="InterPro" id="IPR056572">
    <property type="entry name" value="Zn_ribbon_PaaD"/>
</dbReference>
<organism evidence="3 4">
    <name type="scientific">Microbacterium murale</name>
    <dbReference type="NCBI Taxonomy" id="1081040"/>
    <lineage>
        <taxon>Bacteria</taxon>
        <taxon>Bacillati</taxon>
        <taxon>Actinomycetota</taxon>
        <taxon>Actinomycetes</taxon>
        <taxon>Micrococcales</taxon>
        <taxon>Microbacteriaceae</taxon>
        <taxon>Microbacterium</taxon>
    </lineage>
</organism>
<gene>
    <name evidence="3" type="ORF">QFZ46_001215</name>
</gene>
<name>A0ABU0P6T9_9MICO</name>
<dbReference type="PANTHER" id="PTHR42831">
    <property type="entry name" value="FE-S PROTEIN MATURATION AUXILIARY FACTOR YITW"/>
    <property type="match status" value="1"/>
</dbReference>
<reference evidence="3 4" key="1">
    <citation type="submission" date="2023-07" db="EMBL/GenBank/DDBJ databases">
        <title>Comparative genomics of wheat-associated soil bacteria to identify genetic determinants of phenazine resistance.</title>
        <authorList>
            <person name="Mouncey N."/>
        </authorList>
    </citation>
    <scope>NUCLEOTIDE SEQUENCE [LARGE SCALE GENOMIC DNA]</scope>
    <source>
        <strain evidence="3 4">W2I7</strain>
    </source>
</reference>
<dbReference type="Gene3D" id="3.30.300.130">
    <property type="entry name" value="Fe-S cluster assembly (FSCA)"/>
    <property type="match status" value="1"/>
</dbReference>
<accession>A0ABU0P6T9</accession>
<dbReference type="NCBIfam" id="TIGR02159">
    <property type="entry name" value="PA_CoA_Oxy4"/>
    <property type="match status" value="1"/>
</dbReference>
<dbReference type="PANTHER" id="PTHR42831:SF3">
    <property type="entry name" value="1,2-PHENYLACETYL-COA EPOXIDASE, SUBUNIT D-RELATED"/>
    <property type="match status" value="1"/>
</dbReference>
<keyword evidence="4" id="KW-1185">Reference proteome</keyword>
<dbReference type="InterPro" id="IPR002744">
    <property type="entry name" value="MIP18-like"/>
</dbReference>
<dbReference type="Pfam" id="PF01883">
    <property type="entry name" value="FeS_assembly_P"/>
    <property type="match status" value="1"/>
</dbReference>
<evidence type="ECO:0000259" key="1">
    <source>
        <dbReference type="Pfam" id="PF01883"/>
    </source>
</evidence>
<dbReference type="Pfam" id="PF23451">
    <property type="entry name" value="Zn_ribbon_PaaD"/>
    <property type="match status" value="1"/>
</dbReference>
<dbReference type="RefSeq" id="WP_307359444.1">
    <property type="nucleotide sequence ID" value="NZ_JAUSXK010000001.1"/>
</dbReference>
<dbReference type="InterPro" id="IPR034904">
    <property type="entry name" value="FSCA_dom_sf"/>
</dbReference>
<feature type="domain" description="MIP18 family-like" evidence="1">
    <location>
        <begin position="17"/>
        <end position="80"/>
    </location>
</feature>
<dbReference type="EMBL" id="JAUSXK010000001">
    <property type="protein sequence ID" value="MDQ0643055.1"/>
    <property type="molecule type" value="Genomic_DNA"/>
</dbReference>
<dbReference type="InterPro" id="IPR011883">
    <property type="entry name" value="PaaD-like"/>
</dbReference>
<sequence length="166" mass="18103">MVSATTTRREHAWAIAATVTDPEIPVLTIEDLGVLRDVTLDRMKVIVTLTPTYSGCPALDAMRDDVTSALTAAGFDDVEVRTTLSPAWTTDWMTDAGKQKLHAYGIAPPHGRAALGQGPIRLRLAVKCPRCGSLDTREIARFGSTSCKALFECRTCLEPFDHFKVL</sequence>
<protein>
    <submittedName>
        <fullName evidence="3">Ring-1,2-phenylacetyl-CoA epoxidase subunit PaaD</fullName>
    </submittedName>
</protein>
<feature type="domain" description="PaaD zinc beta ribbon" evidence="2">
    <location>
        <begin position="123"/>
        <end position="164"/>
    </location>
</feature>
<dbReference type="InterPro" id="IPR052339">
    <property type="entry name" value="Fe-S_Maturation_MIP18"/>
</dbReference>
<dbReference type="SUPFAM" id="SSF117916">
    <property type="entry name" value="Fe-S cluster assembly (FSCA) domain-like"/>
    <property type="match status" value="1"/>
</dbReference>
<proteinExistence type="predicted"/>
<comment type="caution">
    <text evidence="3">The sequence shown here is derived from an EMBL/GenBank/DDBJ whole genome shotgun (WGS) entry which is preliminary data.</text>
</comment>
<dbReference type="Proteomes" id="UP001239085">
    <property type="component" value="Unassembled WGS sequence"/>
</dbReference>